<reference evidence="1 2" key="2">
    <citation type="submission" date="2018-11" db="EMBL/GenBank/DDBJ databases">
        <authorList>
            <consortium name="Pathogen Informatics"/>
        </authorList>
    </citation>
    <scope>NUCLEOTIDE SEQUENCE [LARGE SCALE GENOMIC DNA]</scope>
    <source>
        <strain evidence="1 2">Egypt</strain>
    </source>
</reference>
<evidence type="ECO:0000313" key="1">
    <source>
        <dbReference type="EMBL" id="VDP23600.1"/>
    </source>
</evidence>
<evidence type="ECO:0000313" key="3">
    <source>
        <dbReference type="WBParaSite" id="ECPE_0000051501-mRNA-1"/>
    </source>
</evidence>
<gene>
    <name evidence="1" type="ORF">ECPE_LOCUS515</name>
</gene>
<proteinExistence type="predicted"/>
<protein>
    <submittedName>
        <fullName evidence="3">BTB domain-containing protein</fullName>
    </submittedName>
</protein>
<accession>A0A183A0N0</accession>
<evidence type="ECO:0000313" key="2">
    <source>
        <dbReference type="Proteomes" id="UP000272942"/>
    </source>
</evidence>
<dbReference type="WBParaSite" id="ECPE_0000051501-mRNA-1">
    <property type="protein sequence ID" value="ECPE_0000051501-mRNA-1"/>
    <property type="gene ID" value="ECPE_0000051501"/>
</dbReference>
<keyword evidence="2" id="KW-1185">Reference proteome</keyword>
<organism evidence="3">
    <name type="scientific">Echinostoma caproni</name>
    <dbReference type="NCBI Taxonomy" id="27848"/>
    <lineage>
        <taxon>Eukaryota</taxon>
        <taxon>Metazoa</taxon>
        <taxon>Spiralia</taxon>
        <taxon>Lophotrochozoa</taxon>
        <taxon>Platyhelminthes</taxon>
        <taxon>Trematoda</taxon>
        <taxon>Digenea</taxon>
        <taxon>Plagiorchiida</taxon>
        <taxon>Echinostomata</taxon>
        <taxon>Echinostomatoidea</taxon>
        <taxon>Echinostomatidae</taxon>
        <taxon>Echinostoma</taxon>
    </lineage>
</organism>
<sequence>MPTVVIDRGTCKYYADRAQHLDKITSEEERVIRLMPGKNFARFLSTHLLRPIPDINTRLPPVCLMPAHSIAYRGFRAVLKRIKKASDLQQLLSTLSQMNVDDDSLMSSLNAAVKVRQFAVINDLANLCGKPEYTDLQKMFLKVSSPYVIAFFRYCLLTECKFCRYSRGVNLAGDYAKAR</sequence>
<dbReference type="Proteomes" id="UP000272942">
    <property type="component" value="Unassembled WGS sequence"/>
</dbReference>
<dbReference type="AlphaFoldDB" id="A0A183A0N0"/>
<name>A0A183A0N0_9TREM</name>
<dbReference type="EMBL" id="UZAN01001766">
    <property type="protein sequence ID" value="VDP23600.1"/>
    <property type="molecule type" value="Genomic_DNA"/>
</dbReference>
<reference evidence="3" key="1">
    <citation type="submission" date="2016-06" db="UniProtKB">
        <authorList>
            <consortium name="WormBaseParasite"/>
        </authorList>
    </citation>
    <scope>IDENTIFICATION</scope>
</reference>